<dbReference type="KEGG" id="bsa:Bacsa_1613"/>
<dbReference type="Pfam" id="PF00722">
    <property type="entry name" value="Glyco_hydro_16"/>
    <property type="match status" value="1"/>
</dbReference>
<dbReference type="AlphaFoldDB" id="F0R052"/>
<sequence>MIIDKWIHRIAGISCLLLLSVLDGRAQDDGWKLVWCDEFNQDGRLDTTVWNYEQGFKRNHEDQWYQPENAYCRNGKLIIEARREQAERKNPDYEAGSADWRKKREHIAYTSASVNTAGKYEFLYGRLEVRAKIPTAGGAWPAIWLLGSGMPWPSCGEIDVMEYYRIGGVPHILANACWGDSIPNHAVWNSQRIPFTHFTGRDAKWADKFHTWRMDWDENSIRFYLDDELLNEISLGTTVNGSIGLGTNPFRKPQYVLLNLALGGDNGGEIADEAFPMKYEIDYVRVYQKAPSDRQYWCNLLYRIAEPVLSNMSEGKLHQNMQLELSPRWDGRNKEVAYMECFGRTMAGVAPWLSLPDDDTPEGQMRKQLRTWALKSYAHAVNPESPDYLGWNKHGQALVDAAYIAESFLRAPSLWHALDTLTRQRYIKEFAGLRRYTPVYSNWVMFVSLIETFLSTVSEDYDAYRIHIGLRKINEWYVGDGWYSDGPGFAFDYYNSFVIQPMYVEALQVLHRQKRGVRVSAEELARAESRLQRYGTILERMISPEGAFPVFGRSITYRLGALQALAMLAWQEKLPEGLSEGQVRSALTAVMKRMYATDANFNEKGFLTLGFTASQTDIADVYTNNGSLYMTTLAFMPLGLPADHPFWISPTENWTSKKAWEGEDFPKDHAYYE</sequence>
<feature type="domain" description="GH16" evidence="2">
    <location>
        <begin position="33"/>
        <end position="292"/>
    </location>
</feature>
<dbReference type="HOGENOM" id="CLU_408077_0_0_10"/>
<dbReference type="InterPro" id="IPR013320">
    <property type="entry name" value="ConA-like_dom_sf"/>
</dbReference>
<dbReference type="PANTHER" id="PTHR35339:SF3">
    <property type="entry name" value="DUF2264 DOMAIN-CONTAINING PROTEIN"/>
    <property type="match status" value="1"/>
</dbReference>
<dbReference type="GO" id="GO:0004553">
    <property type="term" value="F:hydrolase activity, hydrolyzing O-glycosyl compounds"/>
    <property type="evidence" value="ECO:0007669"/>
    <property type="project" value="InterPro"/>
</dbReference>
<dbReference type="CDD" id="cd08023">
    <property type="entry name" value="GH16_laminarinase_like"/>
    <property type="match status" value="1"/>
</dbReference>
<dbReference type="PROSITE" id="PS51762">
    <property type="entry name" value="GH16_2"/>
    <property type="match status" value="1"/>
</dbReference>
<dbReference type="PANTHER" id="PTHR35339">
    <property type="entry name" value="LINALOOL DEHYDRATASE_ISOMERASE DOMAIN-CONTAINING PROTEIN"/>
    <property type="match status" value="1"/>
</dbReference>
<dbReference type="STRING" id="667015.Bacsa_1613"/>
<keyword evidence="3" id="KW-0378">Hydrolase</keyword>
<dbReference type="eggNOG" id="COG2273">
    <property type="taxonomic scope" value="Bacteria"/>
</dbReference>
<dbReference type="Gene3D" id="2.60.120.200">
    <property type="match status" value="1"/>
</dbReference>
<dbReference type="InterPro" id="IPR049349">
    <property type="entry name" value="DUF2264_N"/>
</dbReference>
<comment type="similarity">
    <text evidence="1">Belongs to the glycosyl hydrolase 16 family.</text>
</comment>
<dbReference type="GO" id="GO:0005975">
    <property type="term" value="P:carbohydrate metabolic process"/>
    <property type="evidence" value="ECO:0007669"/>
    <property type="project" value="InterPro"/>
</dbReference>
<dbReference type="Pfam" id="PF10022">
    <property type="entry name" value="DUF2264"/>
    <property type="match status" value="1"/>
</dbReference>
<proteinExistence type="inferred from homology"/>
<dbReference type="eggNOG" id="COG4289">
    <property type="taxonomic scope" value="Bacteria"/>
</dbReference>
<dbReference type="InterPro" id="IPR000757">
    <property type="entry name" value="Beta-glucanase-like"/>
</dbReference>
<dbReference type="EMBL" id="CP002530">
    <property type="protein sequence ID" value="ADY36178.1"/>
    <property type="molecule type" value="Genomic_DNA"/>
</dbReference>
<protein>
    <submittedName>
        <fullName evidence="3">Glycoside hydrolase family 16</fullName>
    </submittedName>
</protein>
<keyword evidence="4" id="KW-1185">Reference proteome</keyword>
<evidence type="ECO:0000313" key="4">
    <source>
        <dbReference type="Proteomes" id="UP000007486"/>
    </source>
</evidence>
<accession>F0R052</accession>
<evidence type="ECO:0000256" key="1">
    <source>
        <dbReference type="ARBA" id="ARBA00006865"/>
    </source>
</evidence>
<name>F0R052_PHOSB</name>
<evidence type="ECO:0000313" key="3">
    <source>
        <dbReference type="EMBL" id="ADY36178.1"/>
    </source>
</evidence>
<dbReference type="SUPFAM" id="SSF49899">
    <property type="entry name" value="Concanavalin A-like lectins/glucanases"/>
    <property type="match status" value="1"/>
</dbReference>
<organism evidence="3 4">
    <name type="scientific">Phocaeicola salanitronis (strain DSM 18170 / JCM 13657 / CCUG 60908 / BL78)</name>
    <name type="common">Bacteroides salanitronis</name>
    <dbReference type="NCBI Taxonomy" id="667015"/>
    <lineage>
        <taxon>Bacteria</taxon>
        <taxon>Pseudomonadati</taxon>
        <taxon>Bacteroidota</taxon>
        <taxon>Bacteroidia</taxon>
        <taxon>Bacteroidales</taxon>
        <taxon>Bacteroidaceae</taxon>
        <taxon>Phocaeicola</taxon>
    </lineage>
</organism>
<reference evidence="3 4" key="1">
    <citation type="journal article" date="2011" name="Stand. Genomic Sci.">
        <title>Complete genome sequence of Bacteroides salanitronis type strain (BL78).</title>
        <authorList>
            <person name="Gronow S."/>
            <person name="Held B."/>
            <person name="Lucas S."/>
            <person name="Lapidus A."/>
            <person name="Del Rio T.G."/>
            <person name="Nolan M."/>
            <person name="Tice H."/>
            <person name="Deshpande S."/>
            <person name="Cheng J.F."/>
            <person name="Pitluck S."/>
            <person name="Liolios K."/>
            <person name="Pagani I."/>
            <person name="Ivanova N."/>
            <person name="Mavromatis K."/>
            <person name="Pati A."/>
            <person name="Tapia R."/>
            <person name="Han C."/>
            <person name="Goodwin L."/>
            <person name="Chen A."/>
            <person name="Palaniappan K."/>
            <person name="Land M."/>
            <person name="Hauser L."/>
            <person name="Chang Y.J."/>
            <person name="Jeffries C.D."/>
            <person name="Brambilla E.M."/>
            <person name="Rohde M."/>
            <person name="Goker M."/>
            <person name="Detter J.C."/>
            <person name="Woyke T."/>
            <person name="Bristow J."/>
            <person name="Markowitz V."/>
            <person name="Hugenholtz P."/>
            <person name="Kyrpides N.C."/>
            <person name="Klenk H.P."/>
            <person name="Eisen J.A."/>
        </authorList>
    </citation>
    <scope>NUCLEOTIDE SEQUENCE [LARGE SCALE GENOMIC DNA]</scope>
    <source>
        <strain evidence="3 4">DSM 18170</strain>
    </source>
</reference>
<dbReference type="InterPro" id="IPR016624">
    <property type="entry name" value="UCP014753"/>
</dbReference>
<gene>
    <name evidence="3" type="ordered locus">Bacsa_1613</name>
</gene>
<dbReference type="Proteomes" id="UP000007486">
    <property type="component" value="Chromosome"/>
</dbReference>
<evidence type="ECO:0000259" key="2">
    <source>
        <dbReference type="PROSITE" id="PS51762"/>
    </source>
</evidence>